<dbReference type="AlphaFoldDB" id="A0A9W8YRB0"/>
<dbReference type="PANTHER" id="PTHR31683:SF67">
    <property type="entry name" value="PECTIN LYASE F-RELATED"/>
    <property type="match status" value="1"/>
</dbReference>
<evidence type="ECO:0000256" key="5">
    <source>
        <dbReference type="ARBA" id="ARBA00023239"/>
    </source>
</evidence>
<comment type="catalytic activity">
    <reaction evidence="6">
        <text>Eliminative cleavage of (1-&gt;4)-alpha-D-galacturonan methyl ester to give oligosaccharides with 4-deoxy-6-O-methyl-alpha-D-galact-4-enuronosyl groups at their non-reducing ends.</text>
        <dbReference type="EC" id="4.2.2.10"/>
    </reaction>
</comment>
<dbReference type="InterPro" id="IPR012334">
    <property type="entry name" value="Pectin_lyas_fold"/>
</dbReference>
<evidence type="ECO:0000256" key="3">
    <source>
        <dbReference type="ARBA" id="ARBA00023157"/>
    </source>
</evidence>
<dbReference type="Proteomes" id="UP001140453">
    <property type="component" value="Unassembled WGS sequence"/>
</dbReference>
<evidence type="ECO:0000256" key="6">
    <source>
        <dbReference type="ARBA" id="ARBA00036818"/>
    </source>
</evidence>
<dbReference type="InterPro" id="IPR002022">
    <property type="entry name" value="Pec_lyase"/>
</dbReference>
<feature type="domain" description="Pectate lyase" evidence="11">
    <location>
        <begin position="97"/>
        <end position="304"/>
    </location>
</feature>
<comment type="function">
    <text evidence="7">Pectinolytic enzymes consist of four classes of enzymes: pectin lyase, polygalacturonase, pectin methylesterase and rhamnogalacturonase. Among pectinolytic enzymes, pectin lyase is the most important in depolymerization of pectin, since it cleaves internal glycosidic bonds of highly methylated pectins.</text>
</comment>
<keyword evidence="4" id="KW-0325">Glycoprotein</keyword>
<feature type="compositionally biased region" description="Low complexity" evidence="9">
    <location>
        <begin position="388"/>
        <end position="410"/>
    </location>
</feature>
<dbReference type="Pfam" id="PF13229">
    <property type="entry name" value="Beta_helix"/>
    <property type="match status" value="1"/>
</dbReference>
<dbReference type="SMART" id="SM00656">
    <property type="entry name" value="Amb_all"/>
    <property type="match status" value="1"/>
</dbReference>
<dbReference type="PANTHER" id="PTHR31683">
    <property type="entry name" value="PECTATE LYASE 18-RELATED"/>
    <property type="match status" value="1"/>
</dbReference>
<evidence type="ECO:0000256" key="1">
    <source>
        <dbReference type="ARBA" id="ARBA00010980"/>
    </source>
</evidence>
<dbReference type="EC" id="4.2.2.10" evidence="8"/>
<evidence type="ECO:0000256" key="4">
    <source>
        <dbReference type="ARBA" id="ARBA00023180"/>
    </source>
</evidence>
<dbReference type="InterPro" id="IPR011050">
    <property type="entry name" value="Pectin_lyase_fold/virulence"/>
</dbReference>
<comment type="caution">
    <text evidence="12">The sequence shown here is derived from an EMBL/GenBank/DDBJ whole genome shotgun (WGS) entry which is preliminary data.</text>
</comment>
<dbReference type="InterPro" id="IPR039448">
    <property type="entry name" value="Beta_helix"/>
</dbReference>
<dbReference type="GO" id="GO:0000272">
    <property type="term" value="P:polysaccharide catabolic process"/>
    <property type="evidence" value="ECO:0007669"/>
    <property type="project" value="UniProtKB-KW"/>
</dbReference>
<reference evidence="12" key="1">
    <citation type="submission" date="2022-10" db="EMBL/GenBank/DDBJ databases">
        <title>Tapping the CABI collections for fungal endophytes: first genome assemblies for Collariella, Neodidymelliopsis, Ascochyta clinopodiicola, Didymella pomorum, Didymosphaeria variabile, Neocosmospora piperis and Neocucurbitaria cava.</title>
        <authorList>
            <person name="Hill R."/>
        </authorList>
    </citation>
    <scope>NUCLEOTIDE SEQUENCE</scope>
    <source>
        <strain evidence="12">IMI 355082</strain>
    </source>
</reference>
<evidence type="ECO:0000256" key="10">
    <source>
        <dbReference type="SAM" id="SignalP"/>
    </source>
</evidence>
<keyword evidence="3" id="KW-1015">Disulfide bond</keyword>
<gene>
    <name evidence="12" type="ORF">N0V93_004570</name>
</gene>
<keyword evidence="5" id="KW-0456">Lyase</keyword>
<sequence>MRSALRYVAAILAATASVAGQSVKGTAYGFAAGVTGGGSAEVSTPTTAEELASLLADDTERVIDLTTTFDFTGTTSTASGCSPWGTDSACQQALDLASDWCGREQPDAPSVDSLTYDTAAENPLPVGSNKSIISSNGKGVLKGKGLTLTEGATNIIIQGIEITDLNPNLVWGGDALELTGNDGVWIDHCKFSLTGRMFIVAHYAPSRVTVSNSEFDGTTTTSATCNGDHYWTMMFYGDGDQVTLDSNYIHDCSGRAPKLGDTDTICYVQAVNNYFSNMEGHAFEAYGTATALIEGNVFDSVTYPFDTSAQVDTCYTVSDASAASACSEWLGRECEVNSLSSSGDWPALGDSSVLDTLASYSENLVTPISADQVASYVQANAGPANLDSYSGSTDEGSSSGSATTAVTSSGPKATGNVGASGNAQVAMNPTTLSTSTKTRAPPTFWTWHPGHDY</sequence>
<dbReference type="EMBL" id="JAPEVB010000003">
    <property type="protein sequence ID" value="KAJ4390971.1"/>
    <property type="molecule type" value="Genomic_DNA"/>
</dbReference>
<protein>
    <recommendedName>
        <fullName evidence="8">pectin lyase</fullName>
        <ecNumber evidence="8">4.2.2.10</ecNumber>
    </recommendedName>
</protein>
<evidence type="ECO:0000313" key="13">
    <source>
        <dbReference type="Proteomes" id="UP001140453"/>
    </source>
</evidence>
<dbReference type="Gene3D" id="2.160.20.10">
    <property type="entry name" value="Single-stranded right-handed beta-helix, Pectin lyase-like"/>
    <property type="match status" value="1"/>
</dbReference>
<keyword evidence="13" id="KW-1185">Reference proteome</keyword>
<feature type="region of interest" description="Disordered" evidence="9">
    <location>
        <begin position="387"/>
        <end position="453"/>
    </location>
</feature>
<accession>A0A9W8YRB0</accession>
<evidence type="ECO:0000256" key="9">
    <source>
        <dbReference type="SAM" id="MobiDB-lite"/>
    </source>
</evidence>
<dbReference type="GO" id="GO:0030570">
    <property type="term" value="F:pectate lyase activity"/>
    <property type="evidence" value="ECO:0007669"/>
    <property type="project" value="InterPro"/>
</dbReference>
<dbReference type="GO" id="GO:0005576">
    <property type="term" value="C:extracellular region"/>
    <property type="evidence" value="ECO:0007669"/>
    <property type="project" value="UniProtKB-SubCell"/>
</dbReference>
<dbReference type="OrthoDB" id="1637350at2759"/>
<name>A0A9W8YRB0_9PEZI</name>
<organism evidence="12 13">
    <name type="scientific">Gnomoniopsis smithogilvyi</name>
    <dbReference type="NCBI Taxonomy" id="1191159"/>
    <lineage>
        <taxon>Eukaryota</taxon>
        <taxon>Fungi</taxon>
        <taxon>Dikarya</taxon>
        <taxon>Ascomycota</taxon>
        <taxon>Pezizomycotina</taxon>
        <taxon>Sordariomycetes</taxon>
        <taxon>Sordariomycetidae</taxon>
        <taxon>Diaporthales</taxon>
        <taxon>Gnomoniaceae</taxon>
        <taxon>Gnomoniopsis</taxon>
    </lineage>
</organism>
<feature type="signal peptide" evidence="10">
    <location>
        <begin position="1"/>
        <end position="20"/>
    </location>
</feature>
<feature type="chain" id="PRO_5040877508" description="pectin lyase" evidence="10">
    <location>
        <begin position="21"/>
        <end position="453"/>
    </location>
</feature>
<comment type="similarity">
    <text evidence="1">Belongs to the polysaccharide lyase 1 family.</text>
</comment>
<feature type="compositionally biased region" description="Polar residues" evidence="9">
    <location>
        <begin position="417"/>
        <end position="438"/>
    </location>
</feature>
<dbReference type="InterPro" id="IPR045032">
    <property type="entry name" value="PEL"/>
</dbReference>
<evidence type="ECO:0000259" key="11">
    <source>
        <dbReference type="SMART" id="SM00656"/>
    </source>
</evidence>
<keyword evidence="2 10" id="KW-0732">Signal</keyword>
<dbReference type="SUPFAM" id="SSF51126">
    <property type="entry name" value="Pectin lyase-like"/>
    <property type="match status" value="1"/>
</dbReference>
<evidence type="ECO:0000313" key="12">
    <source>
        <dbReference type="EMBL" id="KAJ4390971.1"/>
    </source>
</evidence>
<proteinExistence type="inferred from homology"/>
<evidence type="ECO:0000256" key="2">
    <source>
        <dbReference type="ARBA" id="ARBA00022729"/>
    </source>
</evidence>
<evidence type="ECO:0000256" key="8">
    <source>
        <dbReference type="ARBA" id="ARBA00039082"/>
    </source>
</evidence>
<dbReference type="GO" id="GO:0047490">
    <property type="term" value="F:pectin lyase activity"/>
    <property type="evidence" value="ECO:0007669"/>
    <property type="project" value="UniProtKB-EC"/>
</dbReference>
<evidence type="ECO:0000256" key="7">
    <source>
        <dbReference type="ARBA" id="ARBA00037631"/>
    </source>
</evidence>